<dbReference type="InterPro" id="IPR010862">
    <property type="entry name" value="DUF1493"/>
</dbReference>
<accession>A0ABM6S295</accession>
<reference evidence="1 2" key="1">
    <citation type="submission" date="2018-01" db="EMBL/GenBank/DDBJ databases">
        <title>Complete and assembled Genome of Pantoea calida DSM22759T.</title>
        <authorList>
            <person name="Stevens M.J.A."/>
            <person name="Zurfluh K."/>
            <person name="Stephan R."/>
        </authorList>
    </citation>
    <scope>NUCLEOTIDE SEQUENCE [LARGE SCALE GENOMIC DNA]</scope>
    <source>
        <strain evidence="1 2">DSM 22759</strain>
    </source>
</reference>
<dbReference type="Proteomes" id="UP000237673">
    <property type="component" value="Chromosome"/>
</dbReference>
<evidence type="ECO:0000313" key="1">
    <source>
        <dbReference type="EMBL" id="AUY25582.1"/>
    </source>
</evidence>
<dbReference type="EMBL" id="CP026378">
    <property type="protein sequence ID" value="AUY25582.1"/>
    <property type="molecule type" value="Genomic_DNA"/>
</dbReference>
<dbReference type="GeneID" id="84632151"/>
<organism evidence="1 2">
    <name type="scientific">Mixta calida</name>
    <dbReference type="NCBI Taxonomy" id="665913"/>
    <lineage>
        <taxon>Bacteria</taxon>
        <taxon>Pseudomonadati</taxon>
        <taxon>Pseudomonadota</taxon>
        <taxon>Gammaproteobacteria</taxon>
        <taxon>Enterobacterales</taxon>
        <taxon>Erwiniaceae</taxon>
        <taxon>Mixta</taxon>
    </lineage>
</organism>
<keyword evidence="2" id="KW-1185">Reference proteome</keyword>
<dbReference type="RefSeq" id="WP_038625681.1">
    <property type="nucleotide sequence ID" value="NZ_CAXOMJ010000003.1"/>
</dbReference>
<name>A0ABM6S295_9GAMM</name>
<dbReference type="Pfam" id="PF07377">
    <property type="entry name" value="DUF1493"/>
    <property type="match status" value="1"/>
</dbReference>
<sequence length="106" mass="12297">MDKAERVRALLKKHFWDMPDEASLSTGKKTVLPEDALDFFEDYVEQCEVDMTGFNFRCYFPNAGIRFLPNVLLPAYLKTDHHQPEPLTVSMLIASAEAGRWLYNRK</sequence>
<gene>
    <name evidence="1" type="ORF">C2E16_12125</name>
</gene>
<proteinExistence type="predicted"/>
<protein>
    <submittedName>
        <fullName evidence="1">DUF1493 domain-containing protein</fullName>
    </submittedName>
</protein>
<evidence type="ECO:0000313" key="2">
    <source>
        <dbReference type="Proteomes" id="UP000237673"/>
    </source>
</evidence>